<keyword evidence="1" id="KW-1133">Transmembrane helix</keyword>
<dbReference type="AlphaFoldDB" id="A0A5E4UQW1"/>
<evidence type="ECO:0000313" key="4">
    <source>
        <dbReference type="Proteomes" id="UP000334380"/>
    </source>
</evidence>
<evidence type="ECO:0000259" key="2">
    <source>
        <dbReference type="Pfam" id="PF07811"/>
    </source>
</evidence>
<dbReference type="Pfam" id="PF07811">
    <property type="entry name" value="TadE"/>
    <property type="match status" value="1"/>
</dbReference>
<name>A0A5E4UQW1_9BURK</name>
<evidence type="ECO:0000313" key="3">
    <source>
        <dbReference type="EMBL" id="VVE02368.1"/>
    </source>
</evidence>
<keyword evidence="1" id="KW-0812">Transmembrane</keyword>
<proteinExistence type="predicted"/>
<protein>
    <submittedName>
        <fullName evidence="3">Pilus assembly protein TadG</fullName>
    </submittedName>
</protein>
<reference evidence="3 4" key="1">
    <citation type="submission" date="2019-08" db="EMBL/GenBank/DDBJ databases">
        <authorList>
            <person name="Peeters C."/>
        </authorList>
    </citation>
    <scope>NUCLEOTIDE SEQUENCE [LARGE SCALE GENOMIC DNA]</scope>
    <source>
        <strain evidence="3 4">LMG 31013</strain>
    </source>
</reference>
<dbReference type="Proteomes" id="UP000334380">
    <property type="component" value="Unassembled WGS sequence"/>
</dbReference>
<dbReference type="OrthoDB" id="5397339at2"/>
<organism evidence="3 4">
    <name type="scientific">Pandoraea terrigena</name>
    <dbReference type="NCBI Taxonomy" id="2508292"/>
    <lineage>
        <taxon>Bacteria</taxon>
        <taxon>Pseudomonadati</taxon>
        <taxon>Pseudomonadota</taxon>
        <taxon>Betaproteobacteria</taxon>
        <taxon>Burkholderiales</taxon>
        <taxon>Burkholderiaceae</taxon>
        <taxon>Pandoraea</taxon>
    </lineage>
</organism>
<dbReference type="EMBL" id="CABPRU010000004">
    <property type="protein sequence ID" value="VVE02368.1"/>
    <property type="molecule type" value="Genomic_DNA"/>
</dbReference>
<dbReference type="InterPro" id="IPR012495">
    <property type="entry name" value="TadE-like_dom"/>
</dbReference>
<accession>A0A5E4UQW1</accession>
<keyword evidence="4" id="KW-1185">Reference proteome</keyword>
<feature type="domain" description="TadE-like" evidence="2">
    <location>
        <begin position="15"/>
        <end position="57"/>
    </location>
</feature>
<feature type="transmembrane region" description="Helical" evidence="1">
    <location>
        <begin position="21"/>
        <end position="45"/>
    </location>
</feature>
<dbReference type="RefSeq" id="WP_150612837.1">
    <property type="nucleotide sequence ID" value="NZ_CABPRU010000004.1"/>
</dbReference>
<sequence length="146" mass="15360">MKPPRLSRRPGAQRGAAAIEFALVSALFITLLIGLMEFARILFYWNTASEAARLGARVAVVCDLGASAVETKMISLMPQLATANIQVAYTPTGCDSSSCALVTVSYTGLTVNTFIPFVPISVTLPPFTTTLPRESLSSATGGNVCS</sequence>
<evidence type="ECO:0000256" key="1">
    <source>
        <dbReference type="SAM" id="Phobius"/>
    </source>
</evidence>
<gene>
    <name evidence="3" type="ORF">PTE31013_02210</name>
</gene>
<keyword evidence="1" id="KW-0472">Membrane</keyword>